<dbReference type="CDD" id="cd00118">
    <property type="entry name" value="LysM"/>
    <property type="match status" value="3"/>
</dbReference>
<protein>
    <submittedName>
        <fullName evidence="3">LysM peptidoglycan-binding domain-containing protein</fullName>
    </submittedName>
</protein>
<dbReference type="Gene3D" id="3.40.50.2300">
    <property type="match status" value="2"/>
</dbReference>
<evidence type="ECO:0000256" key="1">
    <source>
        <dbReference type="SAM" id="SignalP"/>
    </source>
</evidence>
<feature type="domain" description="LysM" evidence="2">
    <location>
        <begin position="148"/>
        <end position="191"/>
    </location>
</feature>
<feature type="chain" id="PRO_5047383225" evidence="1">
    <location>
        <begin position="21"/>
        <end position="570"/>
    </location>
</feature>
<keyword evidence="4" id="KW-1185">Reference proteome</keyword>
<dbReference type="InterPro" id="IPR036779">
    <property type="entry name" value="LysM_dom_sf"/>
</dbReference>
<dbReference type="SMART" id="SM00257">
    <property type="entry name" value="LysM"/>
    <property type="match status" value="3"/>
</dbReference>
<sequence length="570" mass="64964">MKKLKLITFLFLLFSIVTIAQQKKYVSYTVKKGETIKSIAKRYDLSTRDLLRLNPDESRRPKPGTVIVVPNLNYGKTIITEAESSKEVEKFYTVKPKETVFGISKKFGITIEELKAANFGLIGGLKIGMRLRIPESKKSEPLDLSNYVIHTVVKDDTFFKLTRLYEVTEAQLKQLNPELKDGLKLGMVLKIKPLSVENIKGENDAGYFVENIDISKKLNVAVMLPYQINKYTDSTRIQNFKKNNSLLTIVSDVHLGVQMAIDSLKHKGLTIQVNYYDTENSNYKLQYLVNKNDFSNVDVILGPLFFEKAHWLAKHVNAPVVAPVFSKNQISLSAGNLIKSAPNTELLDEKLMDYLKDQYKGEDIIIINDGKAETQTKLWRTVNKFKTFDSIQNITVIKPEKGYIDSEKVGEKLNEKSINWVVLISDDTVITSSAINSLKTYIETFNIKFIAFNKGDNFDSIDNNLLGRLNFLFPSMEYLDMDATAKNFYKSYKSKYFAYPSKYATRGFDVTYDILIRLASEGSLEEGLKAGKSQRVSSVFNYDKKLFGSFENHAVYLIQYTKELLPIIIK</sequence>
<organism evidence="3 4">
    <name type="scientific">Lutibacter aestuarii</name>
    <dbReference type="NCBI Taxonomy" id="861111"/>
    <lineage>
        <taxon>Bacteria</taxon>
        <taxon>Pseudomonadati</taxon>
        <taxon>Bacteroidota</taxon>
        <taxon>Flavobacteriia</taxon>
        <taxon>Flavobacteriales</taxon>
        <taxon>Flavobacteriaceae</taxon>
        <taxon>Lutibacter</taxon>
    </lineage>
</organism>
<feature type="domain" description="LysM" evidence="2">
    <location>
        <begin position="90"/>
        <end position="133"/>
    </location>
</feature>
<evidence type="ECO:0000313" key="4">
    <source>
        <dbReference type="Proteomes" id="UP001597032"/>
    </source>
</evidence>
<feature type="domain" description="LysM" evidence="2">
    <location>
        <begin position="26"/>
        <end position="69"/>
    </location>
</feature>
<dbReference type="Gene3D" id="3.10.350.10">
    <property type="entry name" value="LysM domain"/>
    <property type="match status" value="3"/>
</dbReference>
<proteinExistence type="predicted"/>
<dbReference type="Proteomes" id="UP001597032">
    <property type="component" value="Unassembled WGS sequence"/>
</dbReference>
<evidence type="ECO:0000259" key="2">
    <source>
        <dbReference type="PROSITE" id="PS51782"/>
    </source>
</evidence>
<feature type="signal peptide" evidence="1">
    <location>
        <begin position="1"/>
        <end position="20"/>
    </location>
</feature>
<dbReference type="PANTHER" id="PTHR33734:SF22">
    <property type="entry name" value="MEMBRANE-BOUND LYTIC MUREIN TRANSGLYCOSYLASE D"/>
    <property type="match status" value="1"/>
</dbReference>
<name>A0ABW2Z4K1_9FLAO</name>
<keyword evidence="1" id="KW-0732">Signal</keyword>
<dbReference type="EMBL" id="JBHTIC010000002">
    <property type="protein sequence ID" value="MFD0760848.1"/>
    <property type="molecule type" value="Genomic_DNA"/>
</dbReference>
<dbReference type="PROSITE" id="PS51782">
    <property type="entry name" value="LYSM"/>
    <property type="match status" value="3"/>
</dbReference>
<dbReference type="SUPFAM" id="SSF54106">
    <property type="entry name" value="LysM domain"/>
    <property type="match status" value="3"/>
</dbReference>
<dbReference type="InterPro" id="IPR028082">
    <property type="entry name" value="Peripla_BP_I"/>
</dbReference>
<dbReference type="Pfam" id="PF01476">
    <property type="entry name" value="LysM"/>
    <property type="match status" value="3"/>
</dbReference>
<dbReference type="SUPFAM" id="SSF53822">
    <property type="entry name" value="Periplasmic binding protein-like I"/>
    <property type="match status" value="1"/>
</dbReference>
<accession>A0ABW2Z4K1</accession>
<dbReference type="RefSeq" id="WP_372800222.1">
    <property type="nucleotide sequence ID" value="NZ_JBHTIC010000002.1"/>
</dbReference>
<evidence type="ECO:0000313" key="3">
    <source>
        <dbReference type="EMBL" id="MFD0760848.1"/>
    </source>
</evidence>
<reference evidence="4" key="1">
    <citation type="journal article" date="2019" name="Int. J. Syst. Evol. Microbiol.">
        <title>The Global Catalogue of Microorganisms (GCM) 10K type strain sequencing project: providing services to taxonomists for standard genome sequencing and annotation.</title>
        <authorList>
            <consortium name="The Broad Institute Genomics Platform"/>
            <consortium name="The Broad Institute Genome Sequencing Center for Infectious Disease"/>
            <person name="Wu L."/>
            <person name="Ma J."/>
        </authorList>
    </citation>
    <scope>NUCLEOTIDE SEQUENCE [LARGE SCALE GENOMIC DNA]</scope>
    <source>
        <strain evidence="4">CCUG 60022</strain>
    </source>
</reference>
<dbReference type="InterPro" id="IPR018392">
    <property type="entry name" value="LysM"/>
</dbReference>
<comment type="caution">
    <text evidence="3">The sequence shown here is derived from an EMBL/GenBank/DDBJ whole genome shotgun (WGS) entry which is preliminary data.</text>
</comment>
<dbReference type="PANTHER" id="PTHR33734">
    <property type="entry name" value="LYSM DOMAIN-CONTAINING GPI-ANCHORED PROTEIN 2"/>
    <property type="match status" value="1"/>
</dbReference>
<gene>
    <name evidence="3" type="ORF">ACFQZW_02005</name>
</gene>